<sequence length="85" mass="9403">MDILRAYSKRAGLLEDLERAVRGLVRAAKAGQQERRNVSSAGAVNRVWALSDRLSEDDIRGLVDGYRQGRSILSLSKQYRISAAA</sequence>
<protein>
    <submittedName>
        <fullName evidence="1">Uncharacterized protein</fullName>
    </submittedName>
</protein>
<proteinExistence type="predicted"/>
<accession>A0AA97M2D8</accession>
<dbReference type="KEGG" id="thao:NI17_013445"/>
<dbReference type="RefSeq" id="WP_068688851.1">
    <property type="nucleotide sequence ID" value="NZ_CP063196.1"/>
</dbReference>
<evidence type="ECO:0000313" key="1">
    <source>
        <dbReference type="EMBL" id="UOE17882.1"/>
    </source>
</evidence>
<name>A0AA97M2D8_9ACTN</name>
<reference evidence="1" key="1">
    <citation type="submission" date="2020-10" db="EMBL/GenBank/DDBJ databases">
        <title>De novo genome project of the cellulose decomposer Thermobifida halotolerans type strain.</title>
        <authorList>
            <person name="Nagy I."/>
            <person name="Horvath B."/>
            <person name="Kukolya J."/>
            <person name="Nagy I."/>
            <person name="Orsini M."/>
        </authorList>
    </citation>
    <scope>NUCLEOTIDE SEQUENCE</scope>
    <source>
        <strain evidence="1">DSM 44931</strain>
    </source>
</reference>
<dbReference type="AlphaFoldDB" id="A0AA97M2D8"/>
<dbReference type="EMBL" id="CP063196">
    <property type="protein sequence ID" value="UOE17882.1"/>
    <property type="molecule type" value="Genomic_DNA"/>
</dbReference>
<evidence type="ECO:0000313" key="2">
    <source>
        <dbReference type="Proteomes" id="UP000265719"/>
    </source>
</evidence>
<gene>
    <name evidence="1" type="ORF">NI17_013445</name>
</gene>
<organism evidence="1 2">
    <name type="scientific">Thermobifida halotolerans</name>
    <dbReference type="NCBI Taxonomy" id="483545"/>
    <lineage>
        <taxon>Bacteria</taxon>
        <taxon>Bacillati</taxon>
        <taxon>Actinomycetota</taxon>
        <taxon>Actinomycetes</taxon>
        <taxon>Streptosporangiales</taxon>
        <taxon>Nocardiopsidaceae</taxon>
        <taxon>Thermobifida</taxon>
    </lineage>
</organism>
<dbReference type="Proteomes" id="UP000265719">
    <property type="component" value="Chromosome"/>
</dbReference>
<keyword evidence="2" id="KW-1185">Reference proteome</keyword>